<dbReference type="AlphaFoldDB" id="A0A1Y2BLX9"/>
<feature type="region of interest" description="Disordered" evidence="1">
    <location>
        <begin position="154"/>
        <end position="209"/>
    </location>
</feature>
<evidence type="ECO:0000256" key="1">
    <source>
        <dbReference type="SAM" id="MobiDB-lite"/>
    </source>
</evidence>
<feature type="compositionally biased region" description="Low complexity" evidence="1">
    <location>
        <begin position="506"/>
        <end position="517"/>
    </location>
</feature>
<accession>A0A1Y2BLX9</accession>
<feature type="region of interest" description="Disordered" evidence="1">
    <location>
        <begin position="597"/>
        <end position="681"/>
    </location>
</feature>
<gene>
    <name evidence="2" type="ORF">BCR39DRAFT_26993</name>
</gene>
<feature type="compositionally biased region" description="Polar residues" evidence="1">
    <location>
        <begin position="56"/>
        <end position="72"/>
    </location>
</feature>
<keyword evidence="3" id="KW-1185">Reference proteome</keyword>
<feature type="region of interest" description="Disordered" evidence="1">
    <location>
        <begin position="283"/>
        <end position="311"/>
    </location>
</feature>
<dbReference type="OrthoDB" id="2575228at2759"/>
<feature type="compositionally biased region" description="Basic and acidic residues" evidence="1">
    <location>
        <begin position="728"/>
        <end position="739"/>
    </location>
</feature>
<dbReference type="STRING" id="71784.A0A1Y2BLX9"/>
<feature type="region of interest" description="Disordered" evidence="1">
    <location>
        <begin position="53"/>
        <end position="127"/>
    </location>
</feature>
<comment type="caution">
    <text evidence="2">The sequence shown here is derived from an EMBL/GenBank/DDBJ whole genome shotgun (WGS) entry which is preliminary data.</text>
</comment>
<proteinExistence type="predicted"/>
<feature type="region of interest" description="Disordered" evidence="1">
    <location>
        <begin position="227"/>
        <end position="246"/>
    </location>
</feature>
<dbReference type="Proteomes" id="UP000193986">
    <property type="component" value="Unassembled WGS sequence"/>
</dbReference>
<feature type="compositionally biased region" description="Polar residues" evidence="1">
    <location>
        <begin position="176"/>
        <end position="185"/>
    </location>
</feature>
<reference evidence="2 3" key="1">
    <citation type="submission" date="2016-07" db="EMBL/GenBank/DDBJ databases">
        <title>Pervasive Adenine N6-methylation of Active Genes in Fungi.</title>
        <authorList>
            <consortium name="DOE Joint Genome Institute"/>
            <person name="Mondo S.J."/>
            <person name="Dannebaum R.O."/>
            <person name="Kuo R.C."/>
            <person name="Labutti K."/>
            <person name="Haridas S."/>
            <person name="Kuo A."/>
            <person name="Salamov A."/>
            <person name="Ahrendt S.R."/>
            <person name="Lipzen A."/>
            <person name="Sullivan W."/>
            <person name="Andreopoulos W.B."/>
            <person name="Clum A."/>
            <person name="Lindquist E."/>
            <person name="Daum C."/>
            <person name="Ramamoorthy G.K."/>
            <person name="Gryganskyi A."/>
            <person name="Culley D."/>
            <person name="Magnuson J.K."/>
            <person name="James T.Y."/>
            <person name="O'Malley M.A."/>
            <person name="Stajich J.E."/>
            <person name="Spatafora J.W."/>
            <person name="Visel A."/>
            <person name="Grigoriev I.V."/>
        </authorList>
    </citation>
    <scope>NUCLEOTIDE SEQUENCE [LARGE SCALE GENOMIC DNA]</scope>
    <source>
        <strain evidence="2 3">68-887.2</strain>
    </source>
</reference>
<protein>
    <submittedName>
        <fullName evidence="2">Uncharacterized protein</fullName>
    </submittedName>
</protein>
<dbReference type="InParanoid" id="A0A1Y2BLX9"/>
<evidence type="ECO:0000313" key="2">
    <source>
        <dbReference type="EMBL" id="ORY35680.1"/>
    </source>
</evidence>
<evidence type="ECO:0000313" key="3">
    <source>
        <dbReference type="Proteomes" id="UP000193986"/>
    </source>
</evidence>
<name>A0A1Y2BLX9_9TREE</name>
<feature type="compositionally biased region" description="Low complexity" evidence="1">
    <location>
        <begin position="654"/>
        <end position="664"/>
    </location>
</feature>
<dbReference type="EMBL" id="MCFC01000001">
    <property type="protein sequence ID" value="ORY35680.1"/>
    <property type="molecule type" value="Genomic_DNA"/>
</dbReference>
<organism evidence="2 3">
    <name type="scientific">Naematelia encephala</name>
    <dbReference type="NCBI Taxonomy" id="71784"/>
    <lineage>
        <taxon>Eukaryota</taxon>
        <taxon>Fungi</taxon>
        <taxon>Dikarya</taxon>
        <taxon>Basidiomycota</taxon>
        <taxon>Agaricomycotina</taxon>
        <taxon>Tremellomycetes</taxon>
        <taxon>Tremellales</taxon>
        <taxon>Naemateliaceae</taxon>
        <taxon>Naematelia</taxon>
    </lineage>
</organism>
<sequence length="739" mass="79084">MEAMCSPSAYLLDPTSHLDEEPSSFLSFSSFSDISSVSFDYLRSSFDRLSTYPKAKQTSPSHDSQSDASTPSPSDPFQIIEAAFDPPSPVGEFGIFHTPSRSGPSRLSSDSTTTPSNRSSSSDVWDTPLTPSLTYKSSIESFASFSTSQGGDVYLPSSGHPSSSYSWDQSSQTPSAGGSSYTPHVTPTAPHRVTSNPTLGSAARPKTIRPVQSMPALTEEVACTPSQWFDGNPVGESSSLAEQQSEDTLTGDFDWVFSDYGLGDSAPTDSSIFATYHSDGGGGSGPLKPLAEINYESQPPPSDLSWMPESSTQDVDPLMQYTDFSSIPSFTIDPMAVMAPHGMDEDEHRPSSAPGLNSSGGQGFGLLSVPAGGSMMKSLSSDGLVPSRRAPPSDLFSYAPQQLPVNPPAPQALFTTNPSPSYHPMGPSAYPRALPLTPMSTRRSMNQLQVQIQPPHYSTFVPAPLPTPPHSATFPLHSYRAPPQASMMQRAGTQPLPQRRRMSRGADPVASATTPPASLPAHLARAQAIVQMQEAKEQAERDSLRRQHAQKRVGMAEASVMQPSFGQSYQQPMIMGWEGPSTSLPIMPSAPLVTVHPPPAQYQTGPITSAPHRVHPPPYPGTQQQVGSRPIARLPSSPTKRKVSPQADPALLASPTRTTKPRSPSSKRKAVSSSGGGGFSWGETTFINFTSDDADKLLTGVAPSGSQSKRKREEETRGIEQVLDMAEDMDRGKRSRSDE</sequence>
<feature type="region of interest" description="Disordered" evidence="1">
    <location>
        <begin position="696"/>
        <end position="739"/>
    </location>
</feature>
<feature type="region of interest" description="Disordered" evidence="1">
    <location>
        <begin position="484"/>
        <end position="517"/>
    </location>
</feature>
<feature type="compositionally biased region" description="Low complexity" evidence="1">
    <location>
        <begin position="98"/>
        <end position="122"/>
    </location>
</feature>
<feature type="compositionally biased region" description="Low complexity" evidence="1">
    <location>
        <begin position="157"/>
        <end position="175"/>
    </location>
</feature>